<keyword evidence="2" id="KW-0902">Two-component regulatory system</keyword>
<dbReference type="SUPFAM" id="SSF46689">
    <property type="entry name" value="Homeodomain-like"/>
    <property type="match status" value="1"/>
</dbReference>
<dbReference type="AlphaFoldDB" id="A0A4P7NXH6"/>
<evidence type="ECO:0000256" key="4">
    <source>
        <dbReference type="ARBA" id="ARBA00023125"/>
    </source>
</evidence>
<dbReference type="PANTHER" id="PTHR48111">
    <property type="entry name" value="REGULATOR OF RPOS"/>
    <property type="match status" value="1"/>
</dbReference>
<dbReference type="InterPro" id="IPR011006">
    <property type="entry name" value="CheY-like_superfamily"/>
</dbReference>
<dbReference type="Proteomes" id="UP000296201">
    <property type="component" value="Chromosome"/>
</dbReference>
<dbReference type="SMART" id="SM00448">
    <property type="entry name" value="REC"/>
    <property type="match status" value="1"/>
</dbReference>
<name>A0A4P7NXH6_9GAMM</name>
<organism evidence="8 9">
    <name type="scientific">Hydrogenovibrio crunogenus</name>
    <dbReference type="NCBI Taxonomy" id="39765"/>
    <lineage>
        <taxon>Bacteria</taxon>
        <taxon>Pseudomonadati</taxon>
        <taxon>Pseudomonadota</taxon>
        <taxon>Gammaproteobacteria</taxon>
        <taxon>Thiotrichales</taxon>
        <taxon>Piscirickettsiaceae</taxon>
        <taxon>Hydrogenovibrio</taxon>
    </lineage>
</organism>
<dbReference type="Gene3D" id="3.40.50.2300">
    <property type="match status" value="1"/>
</dbReference>
<gene>
    <name evidence="8" type="primary">kdpE</name>
    <name evidence="8" type="ORF">GHNINEIG_00500</name>
</gene>
<dbReference type="RefSeq" id="WP_135795180.1">
    <property type="nucleotide sequence ID" value="NZ_CP032096.1"/>
</dbReference>
<evidence type="ECO:0000256" key="3">
    <source>
        <dbReference type="ARBA" id="ARBA00023015"/>
    </source>
</evidence>
<evidence type="ECO:0000256" key="2">
    <source>
        <dbReference type="ARBA" id="ARBA00023012"/>
    </source>
</evidence>
<reference evidence="8 9" key="1">
    <citation type="submission" date="2018-08" db="EMBL/GenBank/DDBJ databases">
        <title>Horizontal acquisition of hydrogen conversion ability and other habitat adaptations in Hydrogenovibrio crunogenus strains.</title>
        <authorList>
            <person name="Gonnella G."/>
            <person name="Adam N."/>
            <person name="Perner M."/>
        </authorList>
    </citation>
    <scope>NUCLEOTIDE SEQUENCE [LARGE SCALE GENOMIC DNA]</scope>
    <source>
        <strain evidence="8 9">SP-41</strain>
    </source>
</reference>
<feature type="domain" description="Response regulatory" evidence="7">
    <location>
        <begin position="3"/>
        <end position="122"/>
    </location>
</feature>
<evidence type="ECO:0000313" key="8">
    <source>
        <dbReference type="EMBL" id="QBZ82470.1"/>
    </source>
</evidence>
<dbReference type="GO" id="GO:0006355">
    <property type="term" value="P:regulation of DNA-templated transcription"/>
    <property type="evidence" value="ECO:0007669"/>
    <property type="project" value="TreeGrafter"/>
</dbReference>
<evidence type="ECO:0000256" key="6">
    <source>
        <dbReference type="PROSITE-ProRule" id="PRU00169"/>
    </source>
</evidence>
<evidence type="ECO:0000256" key="1">
    <source>
        <dbReference type="ARBA" id="ARBA00022553"/>
    </source>
</evidence>
<evidence type="ECO:0000256" key="5">
    <source>
        <dbReference type="ARBA" id="ARBA00023163"/>
    </source>
</evidence>
<dbReference type="PRINTS" id="PR01590">
    <property type="entry name" value="HTHFIS"/>
</dbReference>
<keyword evidence="3" id="KW-0805">Transcription regulation</keyword>
<dbReference type="GO" id="GO:0000976">
    <property type="term" value="F:transcription cis-regulatory region binding"/>
    <property type="evidence" value="ECO:0007669"/>
    <property type="project" value="TreeGrafter"/>
</dbReference>
<dbReference type="PANTHER" id="PTHR48111:SF1">
    <property type="entry name" value="TWO-COMPONENT RESPONSE REGULATOR ORR33"/>
    <property type="match status" value="1"/>
</dbReference>
<accession>A0A4P7NXH6</accession>
<dbReference type="SUPFAM" id="SSF52172">
    <property type="entry name" value="CheY-like"/>
    <property type="match status" value="1"/>
</dbReference>
<dbReference type="GO" id="GO:0005829">
    <property type="term" value="C:cytosol"/>
    <property type="evidence" value="ECO:0007669"/>
    <property type="project" value="TreeGrafter"/>
</dbReference>
<keyword evidence="1 6" id="KW-0597">Phosphoprotein</keyword>
<protein>
    <submittedName>
        <fullName evidence="8">KDP operon transcriptional regulatory protein KdpE</fullName>
    </submittedName>
</protein>
<feature type="modified residue" description="4-aspartylphosphate" evidence="6">
    <location>
        <position position="52"/>
    </location>
</feature>
<dbReference type="EMBL" id="CP032096">
    <property type="protein sequence ID" value="QBZ82470.1"/>
    <property type="molecule type" value="Genomic_DNA"/>
</dbReference>
<dbReference type="GO" id="GO:0032993">
    <property type="term" value="C:protein-DNA complex"/>
    <property type="evidence" value="ECO:0007669"/>
    <property type="project" value="TreeGrafter"/>
</dbReference>
<keyword evidence="9" id="KW-1185">Reference proteome</keyword>
<keyword evidence="5" id="KW-0804">Transcription</keyword>
<proteinExistence type="predicted"/>
<keyword evidence="4" id="KW-0238">DNA-binding</keyword>
<dbReference type="InterPro" id="IPR002197">
    <property type="entry name" value="HTH_Fis"/>
</dbReference>
<dbReference type="InterPro" id="IPR009057">
    <property type="entry name" value="Homeodomain-like_sf"/>
</dbReference>
<dbReference type="OrthoDB" id="9802426at2"/>
<dbReference type="Pfam" id="PF02954">
    <property type="entry name" value="HTH_8"/>
    <property type="match status" value="1"/>
</dbReference>
<dbReference type="Gene3D" id="1.10.10.60">
    <property type="entry name" value="Homeodomain-like"/>
    <property type="match status" value="1"/>
</dbReference>
<dbReference type="GO" id="GO:0000156">
    <property type="term" value="F:phosphorelay response regulator activity"/>
    <property type="evidence" value="ECO:0007669"/>
    <property type="project" value="TreeGrafter"/>
</dbReference>
<dbReference type="PROSITE" id="PS50110">
    <property type="entry name" value="RESPONSE_REGULATORY"/>
    <property type="match status" value="1"/>
</dbReference>
<dbReference type="Pfam" id="PF00072">
    <property type="entry name" value="Response_reg"/>
    <property type="match status" value="1"/>
</dbReference>
<dbReference type="InterPro" id="IPR001789">
    <property type="entry name" value="Sig_transdc_resp-reg_receiver"/>
</dbReference>
<evidence type="ECO:0000259" key="7">
    <source>
        <dbReference type="PROSITE" id="PS50110"/>
    </source>
</evidence>
<sequence>MGSVLLVDDDQGLRAMLSFSLKGSGFSVYEAETTIDAITLLKEQMIEVVVLDLGMPPNEHAATEGLKLLDWVSEEMLSTKVIVLTGQSADETSYASIKYGAFDFLTKPVEYGVLKQSIDRALLFLKQSLKLKEQEGVQKIELDLEMAKGVKAARNAAELKLLKQVLSDTEFNIHEVARRLGLKRENVYYLINKYGIERS</sequence>
<dbReference type="InterPro" id="IPR039420">
    <property type="entry name" value="WalR-like"/>
</dbReference>
<evidence type="ECO:0000313" key="9">
    <source>
        <dbReference type="Proteomes" id="UP000296201"/>
    </source>
</evidence>